<organism evidence="1 2">
    <name type="scientific">Portunus trituberculatus</name>
    <name type="common">Swimming crab</name>
    <name type="synonym">Neptunus trituberculatus</name>
    <dbReference type="NCBI Taxonomy" id="210409"/>
    <lineage>
        <taxon>Eukaryota</taxon>
        <taxon>Metazoa</taxon>
        <taxon>Ecdysozoa</taxon>
        <taxon>Arthropoda</taxon>
        <taxon>Crustacea</taxon>
        <taxon>Multicrustacea</taxon>
        <taxon>Malacostraca</taxon>
        <taxon>Eumalacostraca</taxon>
        <taxon>Eucarida</taxon>
        <taxon>Decapoda</taxon>
        <taxon>Pleocyemata</taxon>
        <taxon>Brachyura</taxon>
        <taxon>Eubrachyura</taxon>
        <taxon>Portunoidea</taxon>
        <taxon>Portunidae</taxon>
        <taxon>Portuninae</taxon>
        <taxon>Portunus</taxon>
    </lineage>
</organism>
<sequence length="59" mass="6429">MVCQVIVQQHQIRPSLSDTAATSMGKNLLDFNHIEELLESHRVTLLSATCPPLSTSPVA</sequence>
<name>A0A5B7DYK6_PORTR</name>
<proteinExistence type="predicted"/>
<comment type="caution">
    <text evidence="1">The sequence shown here is derived from an EMBL/GenBank/DDBJ whole genome shotgun (WGS) entry which is preliminary data.</text>
</comment>
<accession>A0A5B7DYK6</accession>
<dbReference type="EMBL" id="VSRR010001639">
    <property type="protein sequence ID" value="MPC26711.1"/>
    <property type="molecule type" value="Genomic_DNA"/>
</dbReference>
<evidence type="ECO:0000313" key="2">
    <source>
        <dbReference type="Proteomes" id="UP000324222"/>
    </source>
</evidence>
<dbReference type="AlphaFoldDB" id="A0A5B7DYK6"/>
<reference evidence="1 2" key="1">
    <citation type="submission" date="2019-05" db="EMBL/GenBank/DDBJ databases">
        <title>Another draft genome of Portunus trituberculatus and its Hox gene families provides insights of decapod evolution.</title>
        <authorList>
            <person name="Jeong J.-H."/>
            <person name="Song I."/>
            <person name="Kim S."/>
            <person name="Choi T."/>
            <person name="Kim D."/>
            <person name="Ryu S."/>
            <person name="Kim W."/>
        </authorList>
    </citation>
    <scope>NUCLEOTIDE SEQUENCE [LARGE SCALE GENOMIC DNA]</scope>
    <source>
        <tissue evidence="1">Muscle</tissue>
    </source>
</reference>
<protein>
    <submittedName>
        <fullName evidence="1">Uncharacterized protein</fullName>
    </submittedName>
</protein>
<gene>
    <name evidence="1" type="ORF">E2C01_019857</name>
</gene>
<keyword evidence="2" id="KW-1185">Reference proteome</keyword>
<dbReference type="Proteomes" id="UP000324222">
    <property type="component" value="Unassembled WGS sequence"/>
</dbReference>
<evidence type="ECO:0000313" key="1">
    <source>
        <dbReference type="EMBL" id="MPC26711.1"/>
    </source>
</evidence>